<dbReference type="Proteomes" id="UP000001055">
    <property type="component" value="Unassembled WGS sequence"/>
</dbReference>
<evidence type="ECO:0000313" key="2">
    <source>
        <dbReference type="EMBL" id="EAT81298.1"/>
    </source>
</evidence>
<accession>Q0U9H4</accession>
<sequence length="116" mass="12501">MANAASPKCSARLHQRFAPGYRARITIASGPTTMMMRQAGSASASDWPPSHEMPGTMFSEEAGRAHAHTQCTHSSSKKRIFCWPRLFGGRILRIARLLVAAVAVRSIFSSSSSGVP</sequence>
<dbReference type="KEGG" id="pno:SNOG_11590"/>
<gene>
    <name evidence="2" type="ORF">SNOG_11590</name>
</gene>
<dbReference type="AlphaFoldDB" id="Q0U9H4"/>
<evidence type="ECO:0000256" key="1">
    <source>
        <dbReference type="SAM" id="MobiDB-lite"/>
    </source>
</evidence>
<protein>
    <submittedName>
        <fullName evidence="2">Uncharacterized protein</fullName>
    </submittedName>
</protein>
<name>Q0U9H4_PHANO</name>
<dbReference type="InParanoid" id="Q0U9H4"/>
<proteinExistence type="predicted"/>
<dbReference type="RefSeq" id="XP_001801830.1">
    <property type="nucleotide sequence ID" value="XM_001801778.1"/>
</dbReference>
<organism evidence="2 3">
    <name type="scientific">Phaeosphaeria nodorum (strain SN15 / ATCC MYA-4574 / FGSC 10173)</name>
    <name type="common">Glume blotch fungus</name>
    <name type="synonym">Parastagonospora nodorum</name>
    <dbReference type="NCBI Taxonomy" id="321614"/>
    <lineage>
        <taxon>Eukaryota</taxon>
        <taxon>Fungi</taxon>
        <taxon>Dikarya</taxon>
        <taxon>Ascomycota</taxon>
        <taxon>Pezizomycotina</taxon>
        <taxon>Dothideomycetes</taxon>
        <taxon>Pleosporomycetidae</taxon>
        <taxon>Pleosporales</taxon>
        <taxon>Pleosporineae</taxon>
        <taxon>Phaeosphaeriaceae</taxon>
        <taxon>Parastagonospora</taxon>
    </lineage>
</organism>
<dbReference type="EMBL" id="CH445343">
    <property type="protein sequence ID" value="EAT81298.1"/>
    <property type="molecule type" value="Genomic_DNA"/>
</dbReference>
<evidence type="ECO:0000313" key="3">
    <source>
        <dbReference type="Proteomes" id="UP000001055"/>
    </source>
</evidence>
<reference evidence="3" key="1">
    <citation type="journal article" date="2007" name="Plant Cell">
        <title>Dothideomycete-plant interactions illuminated by genome sequencing and EST analysis of the wheat pathogen Stagonospora nodorum.</title>
        <authorList>
            <person name="Hane J.K."/>
            <person name="Lowe R.G."/>
            <person name="Solomon P.S."/>
            <person name="Tan K.C."/>
            <person name="Schoch C.L."/>
            <person name="Spatafora J.W."/>
            <person name="Crous P.W."/>
            <person name="Kodira C."/>
            <person name="Birren B.W."/>
            <person name="Galagan J.E."/>
            <person name="Torriani S.F."/>
            <person name="McDonald B.A."/>
            <person name="Oliver R.P."/>
        </authorList>
    </citation>
    <scope>NUCLEOTIDE SEQUENCE [LARGE SCALE GENOMIC DNA]</scope>
    <source>
        <strain evidence="3">SN15 / ATCC MYA-4574 / FGSC 10173</strain>
    </source>
</reference>
<dbReference type="GeneID" id="5978738"/>
<feature type="region of interest" description="Disordered" evidence="1">
    <location>
        <begin position="32"/>
        <end position="57"/>
    </location>
</feature>
<dbReference type="HOGENOM" id="CLU_2097680_0_0_1"/>